<organism evidence="2 3">
    <name type="scientific">Clydaea vesicula</name>
    <dbReference type="NCBI Taxonomy" id="447962"/>
    <lineage>
        <taxon>Eukaryota</taxon>
        <taxon>Fungi</taxon>
        <taxon>Fungi incertae sedis</taxon>
        <taxon>Chytridiomycota</taxon>
        <taxon>Chytridiomycota incertae sedis</taxon>
        <taxon>Chytridiomycetes</taxon>
        <taxon>Lobulomycetales</taxon>
        <taxon>Lobulomycetaceae</taxon>
        <taxon>Clydaea</taxon>
    </lineage>
</organism>
<feature type="domain" description="Oxidoreductase-like" evidence="1">
    <location>
        <begin position="73"/>
        <end position="107"/>
    </location>
</feature>
<protein>
    <recommendedName>
        <fullName evidence="1">Oxidoreductase-like domain-containing protein</fullName>
    </recommendedName>
</protein>
<dbReference type="InterPro" id="IPR039251">
    <property type="entry name" value="OXLD1"/>
</dbReference>
<gene>
    <name evidence="2" type="ORF">HK099_001096</name>
</gene>
<dbReference type="AlphaFoldDB" id="A0AAD5U411"/>
<accession>A0AAD5U411</accession>
<evidence type="ECO:0000259" key="1">
    <source>
        <dbReference type="Pfam" id="PF09791"/>
    </source>
</evidence>
<proteinExistence type="predicted"/>
<reference evidence="2" key="1">
    <citation type="submission" date="2020-05" db="EMBL/GenBank/DDBJ databases">
        <title>Phylogenomic resolution of chytrid fungi.</title>
        <authorList>
            <person name="Stajich J.E."/>
            <person name="Amses K."/>
            <person name="Simmons R."/>
            <person name="Seto K."/>
            <person name="Myers J."/>
            <person name="Bonds A."/>
            <person name="Quandt C.A."/>
            <person name="Barry K."/>
            <person name="Liu P."/>
            <person name="Grigoriev I."/>
            <person name="Longcore J.E."/>
            <person name="James T.Y."/>
        </authorList>
    </citation>
    <scope>NUCLEOTIDE SEQUENCE</scope>
    <source>
        <strain evidence="2">JEL0476</strain>
    </source>
</reference>
<dbReference type="PANTHER" id="PTHR21193">
    <property type="entry name" value="OXIDOREDUCTASE-LIKE DOMAIN-CONTAINING PROTEIN 1"/>
    <property type="match status" value="1"/>
</dbReference>
<evidence type="ECO:0000313" key="3">
    <source>
        <dbReference type="Proteomes" id="UP001211065"/>
    </source>
</evidence>
<dbReference type="EMBL" id="JADGJW010000129">
    <property type="protein sequence ID" value="KAJ3223451.1"/>
    <property type="molecule type" value="Genomic_DNA"/>
</dbReference>
<keyword evidence="3" id="KW-1185">Reference proteome</keyword>
<dbReference type="PANTHER" id="PTHR21193:SF3">
    <property type="entry name" value="OXIDOREDUCTASE-LIKE DOMAIN-CONTAINING PROTEIN 1"/>
    <property type="match status" value="1"/>
</dbReference>
<dbReference type="Pfam" id="PF09791">
    <property type="entry name" value="Oxidored-like"/>
    <property type="match status" value="1"/>
</dbReference>
<sequence length="164" mass="18844">MNRYKGFYEFILKNTIKKNTLRNNLGAIEAGHAAKISRVNTNVAGTKFSYENPGSYSDDLKNYLASNHFNLTKPIAPKSDECCMSGCVKCVWDIYVEDYQQFIKTFQHLKNNLNDKTKLKNSKFDVVREKLIDEIESIIKNTTLEEIDPSVKSFLEMEKSLKKG</sequence>
<comment type="caution">
    <text evidence="2">The sequence shown here is derived from an EMBL/GenBank/DDBJ whole genome shotgun (WGS) entry which is preliminary data.</text>
</comment>
<evidence type="ECO:0000313" key="2">
    <source>
        <dbReference type="EMBL" id="KAJ3223451.1"/>
    </source>
</evidence>
<dbReference type="Proteomes" id="UP001211065">
    <property type="component" value="Unassembled WGS sequence"/>
</dbReference>
<dbReference type="GO" id="GO:0005739">
    <property type="term" value="C:mitochondrion"/>
    <property type="evidence" value="ECO:0007669"/>
    <property type="project" value="TreeGrafter"/>
</dbReference>
<name>A0AAD5U411_9FUNG</name>
<dbReference type="InterPro" id="IPR019180">
    <property type="entry name" value="Oxidoreductase-like_N"/>
</dbReference>